<dbReference type="Proteomes" id="UP000500826">
    <property type="component" value="Chromosome"/>
</dbReference>
<organism evidence="1 2">
    <name type="scientific">Ramlibacter terrae</name>
    <dbReference type="NCBI Taxonomy" id="2732511"/>
    <lineage>
        <taxon>Bacteria</taxon>
        <taxon>Pseudomonadati</taxon>
        <taxon>Pseudomonadota</taxon>
        <taxon>Betaproteobacteria</taxon>
        <taxon>Burkholderiales</taxon>
        <taxon>Comamonadaceae</taxon>
        <taxon>Ramlibacter</taxon>
    </lineage>
</organism>
<evidence type="ECO:0008006" key="3">
    <source>
        <dbReference type="Google" id="ProtNLM"/>
    </source>
</evidence>
<gene>
    <name evidence="1" type="ORF">HK414_11225</name>
</gene>
<evidence type="ECO:0000313" key="2">
    <source>
        <dbReference type="Proteomes" id="UP000500826"/>
    </source>
</evidence>
<dbReference type="PANTHER" id="PTHR12736:SF7">
    <property type="entry name" value="LANC-LIKE PROTEIN 3"/>
    <property type="match status" value="1"/>
</dbReference>
<reference evidence="1 2" key="1">
    <citation type="submission" date="2020-05" db="EMBL/GenBank/DDBJ databases">
        <title>Ramlibacter rhizophilus sp. nov., isolated from rhizosphere soil of national flower Mugunghwa from South Korea.</title>
        <authorList>
            <person name="Zheng-Fei Y."/>
            <person name="Huan T."/>
        </authorList>
    </citation>
    <scope>NUCLEOTIDE SEQUENCE [LARGE SCALE GENOMIC DNA]</scope>
    <source>
        <strain evidence="1 2">H242</strain>
    </source>
</reference>
<dbReference type="Pfam" id="PF05147">
    <property type="entry name" value="LANC_like"/>
    <property type="match status" value="1"/>
</dbReference>
<evidence type="ECO:0000313" key="1">
    <source>
        <dbReference type="EMBL" id="QJW84208.1"/>
    </source>
</evidence>
<protein>
    <recommendedName>
        <fullName evidence="3">Lanthionine synthetase</fullName>
    </recommendedName>
</protein>
<reference evidence="1 2" key="2">
    <citation type="submission" date="2020-05" db="EMBL/GenBank/DDBJ databases">
        <authorList>
            <person name="Khan S.A."/>
            <person name="Jeon C.O."/>
            <person name="Chun B.H."/>
        </authorList>
    </citation>
    <scope>NUCLEOTIDE SEQUENCE [LARGE SCALE GENOMIC DNA]</scope>
    <source>
        <strain evidence="1 2">H242</strain>
    </source>
</reference>
<dbReference type="SUPFAM" id="SSF158745">
    <property type="entry name" value="LanC-like"/>
    <property type="match status" value="1"/>
</dbReference>
<dbReference type="PANTHER" id="PTHR12736">
    <property type="entry name" value="LANC-LIKE PROTEIN"/>
    <property type="match status" value="1"/>
</dbReference>
<sequence length="110" mass="12368">MLRAAGEATWQAGPLRKGSNLCHGTGGNGYAFLKLYRRWNEPLWLERARAFAMHGIVQVDAAGAQYGQWRHSLWTGDPGFALYLLDCIEEKVRFPTVDVFFPEPSETQPA</sequence>
<name>A0ABX6P2C5_9BURK</name>
<dbReference type="Gene3D" id="1.50.10.10">
    <property type="match status" value="1"/>
</dbReference>
<dbReference type="InterPro" id="IPR007822">
    <property type="entry name" value="LANC-like"/>
</dbReference>
<accession>A0ABX6P2C5</accession>
<keyword evidence="2" id="KW-1185">Reference proteome</keyword>
<dbReference type="InterPro" id="IPR012341">
    <property type="entry name" value="6hp_glycosidase-like_sf"/>
</dbReference>
<proteinExistence type="predicted"/>
<dbReference type="EMBL" id="CP053418">
    <property type="protein sequence ID" value="QJW84208.1"/>
    <property type="molecule type" value="Genomic_DNA"/>
</dbReference>